<dbReference type="AlphaFoldDB" id="A0A8X6QB58"/>
<evidence type="ECO:0000313" key="5">
    <source>
        <dbReference type="Proteomes" id="UP000887013"/>
    </source>
</evidence>
<dbReference type="EMBL" id="BMAW01037270">
    <property type="protein sequence ID" value="GFU47642.1"/>
    <property type="molecule type" value="Genomic_DNA"/>
</dbReference>
<sequence>MPAQQNFSEEASASSYQLSSSGACASCGITSIGDAPFRLCPRFTIFGIKLTVSTTSVAALRNGGEVFALLKQYNLELDPD</sequence>
<evidence type="ECO:0000313" key="2">
    <source>
        <dbReference type="EMBL" id="GFU05201.1"/>
    </source>
</evidence>
<gene>
    <name evidence="4" type="ORF">NPIL_23831</name>
    <name evidence="2" type="ORF">NPIL_346051</name>
    <name evidence="3" type="ORF">NPIL_539221</name>
    <name evidence="1" type="ORF">NPIL_648941</name>
</gene>
<dbReference type="Proteomes" id="UP000887013">
    <property type="component" value="Unassembled WGS sequence"/>
</dbReference>
<proteinExistence type="predicted"/>
<dbReference type="OrthoDB" id="6436613at2759"/>
<name>A0A8X6QB58_NEPPI</name>
<evidence type="ECO:0000313" key="1">
    <source>
        <dbReference type="EMBL" id="GFT80487.1"/>
    </source>
</evidence>
<protein>
    <submittedName>
        <fullName evidence="3">Uncharacterized protein</fullName>
    </submittedName>
</protein>
<dbReference type="EMBL" id="BMAW01078726">
    <property type="protein sequence ID" value="GFU12145.1"/>
    <property type="molecule type" value="Genomic_DNA"/>
</dbReference>
<reference evidence="3" key="1">
    <citation type="submission" date="2020-08" db="EMBL/GenBank/DDBJ databases">
        <title>Multicomponent nature underlies the extraordinary mechanical properties of spider dragline silk.</title>
        <authorList>
            <person name="Kono N."/>
            <person name="Nakamura H."/>
            <person name="Mori M."/>
            <person name="Yoshida Y."/>
            <person name="Ohtoshi R."/>
            <person name="Malay A.D."/>
            <person name="Moran D.A.P."/>
            <person name="Tomita M."/>
            <person name="Numata K."/>
            <person name="Arakawa K."/>
        </authorList>
    </citation>
    <scope>NUCLEOTIDE SEQUENCE</scope>
</reference>
<evidence type="ECO:0000313" key="4">
    <source>
        <dbReference type="EMBL" id="GFU47642.1"/>
    </source>
</evidence>
<dbReference type="EMBL" id="BMAW01071938">
    <property type="protein sequence ID" value="GFT80487.1"/>
    <property type="molecule type" value="Genomic_DNA"/>
</dbReference>
<accession>A0A8X6QB58</accession>
<evidence type="ECO:0000313" key="3">
    <source>
        <dbReference type="EMBL" id="GFU12145.1"/>
    </source>
</evidence>
<organism evidence="3 5">
    <name type="scientific">Nephila pilipes</name>
    <name type="common">Giant wood spider</name>
    <name type="synonym">Nephila maculata</name>
    <dbReference type="NCBI Taxonomy" id="299642"/>
    <lineage>
        <taxon>Eukaryota</taxon>
        <taxon>Metazoa</taxon>
        <taxon>Ecdysozoa</taxon>
        <taxon>Arthropoda</taxon>
        <taxon>Chelicerata</taxon>
        <taxon>Arachnida</taxon>
        <taxon>Araneae</taxon>
        <taxon>Araneomorphae</taxon>
        <taxon>Entelegynae</taxon>
        <taxon>Araneoidea</taxon>
        <taxon>Nephilidae</taxon>
        <taxon>Nephila</taxon>
    </lineage>
</organism>
<comment type="caution">
    <text evidence="3">The sequence shown here is derived from an EMBL/GenBank/DDBJ whole genome shotgun (WGS) entry which is preliminary data.</text>
</comment>
<keyword evidence="5" id="KW-1185">Reference proteome</keyword>
<dbReference type="EMBL" id="BMAW01123860">
    <property type="protein sequence ID" value="GFU05201.1"/>
    <property type="molecule type" value="Genomic_DNA"/>
</dbReference>